<dbReference type="Gene3D" id="2.60.120.260">
    <property type="entry name" value="Galactose-binding domain-like"/>
    <property type="match status" value="1"/>
</dbReference>
<sequence length="328" mass="35914">MKLSFAFVTSLLALGAVAIPHHDHYDRDRDQCRVKTTTKTKFVPKTTVTKYSTRTKVETKTWCKNHQWPKHVTKTKTSYSTTQTTSTVTRASTSTSISTLTPEPVTVTSTSTPDAVTITSTVQTTLEPVTIISTVETTPTVTVTTTTQLSPETVTVTTTETVLPTPSATQPVLSNPGFETNDNAWTFTLLQGVENYQPGQSGIRSGRDALDGVGSGTGAYVVRTAGAYVALRFSLKTQVNNYKVGKQYQVSLWKSSPVNRLCTFQFFSDGVTLNTELENLTQQKQRTTPVKFTPTKESEELEFRVACIAATTNYVTVDDVLVELVPEA</sequence>
<name>A0A3N4IFQ5_ASCIM</name>
<dbReference type="AlphaFoldDB" id="A0A3N4IFQ5"/>
<organism evidence="2 3">
    <name type="scientific">Ascobolus immersus RN42</name>
    <dbReference type="NCBI Taxonomy" id="1160509"/>
    <lineage>
        <taxon>Eukaryota</taxon>
        <taxon>Fungi</taxon>
        <taxon>Dikarya</taxon>
        <taxon>Ascomycota</taxon>
        <taxon>Pezizomycotina</taxon>
        <taxon>Pezizomycetes</taxon>
        <taxon>Pezizales</taxon>
        <taxon>Ascobolaceae</taxon>
        <taxon>Ascobolus</taxon>
    </lineage>
</organism>
<dbReference type="Proteomes" id="UP000275078">
    <property type="component" value="Unassembled WGS sequence"/>
</dbReference>
<keyword evidence="1" id="KW-0732">Signal</keyword>
<gene>
    <name evidence="2" type="ORF">BJ508DRAFT_304694</name>
</gene>
<evidence type="ECO:0000256" key="1">
    <source>
        <dbReference type="SAM" id="SignalP"/>
    </source>
</evidence>
<accession>A0A3N4IFQ5</accession>
<evidence type="ECO:0000313" key="3">
    <source>
        <dbReference type="Proteomes" id="UP000275078"/>
    </source>
</evidence>
<dbReference type="EMBL" id="ML119664">
    <property type="protein sequence ID" value="RPA83508.1"/>
    <property type="molecule type" value="Genomic_DNA"/>
</dbReference>
<feature type="signal peptide" evidence="1">
    <location>
        <begin position="1"/>
        <end position="18"/>
    </location>
</feature>
<keyword evidence="3" id="KW-1185">Reference proteome</keyword>
<feature type="chain" id="PRO_5018134466" description="CBM-cenC domain-containing protein" evidence="1">
    <location>
        <begin position="19"/>
        <end position="328"/>
    </location>
</feature>
<proteinExistence type="predicted"/>
<evidence type="ECO:0008006" key="4">
    <source>
        <dbReference type="Google" id="ProtNLM"/>
    </source>
</evidence>
<protein>
    <recommendedName>
        <fullName evidence="4">CBM-cenC domain-containing protein</fullName>
    </recommendedName>
</protein>
<evidence type="ECO:0000313" key="2">
    <source>
        <dbReference type="EMBL" id="RPA83508.1"/>
    </source>
</evidence>
<reference evidence="2 3" key="1">
    <citation type="journal article" date="2018" name="Nat. Ecol. Evol.">
        <title>Pezizomycetes genomes reveal the molecular basis of ectomycorrhizal truffle lifestyle.</title>
        <authorList>
            <person name="Murat C."/>
            <person name="Payen T."/>
            <person name="Noel B."/>
            <person name="Kuo A."/>
            <person name="Morin E."/>
            <person name="Chen J."/>
            <person name="Kohler A."/>
            <person name="Krizsan K."/>
            <person name="Balestrini R."/>
            <person name="Da Silva C."/>
            <person name="Montanini B."/>
            <person name="Hainaut M."/>
            <person name="Levati E."/>
            <person name="Barry K.W."/>
            <person name="Belfiori B."/>
            <person name="Cichocki N."/>
            <person name="Clum A."/>
            <person name="Dockter R.B."/>
            <person name="Fauchery L."/>
            <person name="Guy J."/>
            <person name="Iotti M."/>
            <person name="Le Tacon F."/>
            <person name="Lindquist E.A."/>
            <person name="Lipzen A."/>
            <person name="Malagnac F."/>
            <person name="Mello A."/>
            <person name="Molinier V."/>
            <person name="Miyauchi S."/>
            <person name="Poulain J."/>
            <person name="Riccioni C."/>
            <person name="Rubini A."/>
            <person name="Sitrit Y."/>
            <person name="Splivallo R."/>
            <person name="Traeger S."/>
            <person name="Wang M."/>
            <person name="Zifcakova L."/>
            <person name="Wipf D."/>
            <person name="Zambonelli A."/>
            <person name="Paolocci F."/>
            <person name="Nowrousian M."/>
            <person name="Ottonello S."/>
            <person name="Baldrian P."/>
            <person name="Spatafora J.W."/>
            <person name="Henrissat B."/>
            <person name="Nagy L.G."/>
            <person name="Aury J.M."/>
            <person name="Wincker P."/>
            <person name="Grigoriev I.V."/>
            <person name="Bonfante P."/>
            <person name="Martin F.M."/>
        </authorList>
    </citation>
    <scope>NUCLEOTIDE SEQUENCE [LARGE SCALE GENOMIC DNA]</scope>
    <source>
        <strain evidence="2 3">RN42</strain>
    </source>
</reference>